<dbReference type="KEGG" id="smen:SAMEA4412692_1369"/>
<evidence type="ECO:0000313" key="2">
    <source>
        <dbReference type="EMBL" id="SNU89123.1"/>
    </source>
</evidence>
<evidence type="ECO:0000313" key="3">
    <source>
        <dbReference type="Proteomes" id="UP000215185"/>
    </source>
</evidence>
<evidence type="ECO:0000256" key="1">
    <source>
        <dbReference type="SAM" id="Phobius"/>
    </source>
</evidence>
<dbReference type="RefSeq" id="WP_026217007.1">
    <property type="nucleotide sequence ID" value="NZ_LT906439.1"/>
</dbReference>
<feature type="transmembrane region" description="Helical" evidence="1">
    <location>
        <begin position="136"/>
        <end position="157"/>
    </location>
</feature>
<organism evidence="2 3">
    <name type="scientific">Streptococcus merionis</name>
    <dbReference type="NCBI Taxonomy" id="400065"/>
    <lineage>
        <taxon>Bacteria</taxon>
        <taxon>Bacillati</taxon>
        <taxon>Bacillota</taxon>
        <taxon>Bacilli</taxon>
        <taxon>Lactobacillales</taxon>
        <taxon>Streptococcaceae</taxon>
        <taxon>Streptococcus</taxon>
    </lineage>
</organism>
<feature type="transmembrane region" description="Helical" evidence="1">
    <location>
        <begin position="164"/>
        <end position="183"/>
    </location>
</feature>
<dbReference type="Proteomes" id="UP000215185">
    <property type="component" value="Chromosome 1"/>
</dbReference>
<gene>
    <name evidence="2" type="ORF">SAMEA4412692_01369</name>
</gene>
<feature type="transmembrane region" description="Helical" evidence="1">
    <location>
        <begin position="53"/>
        <end position="75"/>
    </location>
</feature>
<dbReference type="AlphaFoldDB" id="A0A239SX01"/>
<protein>
    <submittedName>
        <fullName evidence="2">Transporter trans-membrane domain bacteriocin immunity protein</fullName>
    </submittedName>
</protein>
<dbReference type="eggNOG" id="COG4200">
    <property type="taxonomic scope" value="Bacteria"/>
</dbReference>
<dbReference type="Pfam" id="PF12730">
    <property type="entry name" value="ABC2_membrane_4"/>
    <property type="match status" value="1"/>
</dbReference>
<dbReference type="CDD" id="cd21809">
    <property type="entry name" value="ABC-2_lan_permease-like"/>
    <property type="match status" value="1"/>
</dbReference>
<keyword evidence="1" id="KW-0472">Membrane</keyword>
<dbReference type="STRING" id="1123308.GCA_000380085_01672"/>
<dbReference type="EMBL" id="LT906439">
    <property type="protein sequence ID" value="SNU89123.1"/>
    <property type="molecule type" value="Genomic_DNA"/>
</dbReference>
<keyword evidence="1" id="KW-1133">Transmembrane helix</keyword>
<reference evidence="2 3" key="1">
    <citation type="submission" date="2017-06" db="EMBL/GenBank/DDBJ databases">
        <authorList>
            <consortium name="Pathogen Informatics"/>
        </authorList>
    </citation>
    <scope>NUCLEOTIDE SEQUENCE [LARGE SCALE GENOMIC DNA]</scope>
    <source>
        <strain evidence="2 3">NCTC13788</strain>
    </source>
</reference>
<keyword evidence="3" id="KW-1185">Reference proteome</keyword>
<keyword evidence="1" id="KW-0812">Transmembrane</keyword>
<feature type="transmembrane region" description="Helical" evidence="1">
    <location>
        <begin position="96"/>
        <end position="116"/>
    </location>
</feature>
<name>A0A239SX01_9STRE</name>
<feature type="transmembrane region" description="Helical" evidence="1">
    <location>
        <begin position="217"/>
        <end position="235"/>
    </location>
</feature>
<feature type="transmembrane region" description="Helical" evidence="1">
    <location>
        <begin position="16"/>
        <end position="33"/>
    </location>
</feature>
<proteinExistence type="predicted"/>
<accession>A0A239SX01</accession>
<dbReference type="OrthoDB" id="9781996at2"/>
<sequence length="245" mass="28046">MTLIKIELMKLKGSRLWIPLLVLPLISVIYGSVNYAGNQSVLQREWLSLWTQVYLFYGLFFFPSLIGVVCAYIWHGEHKHNSLRLLLTSAYSFRQIIWAKVIVTFGLIILSQVYFLGLYGASGLFFHFQMAFPVELLVWAFVTSLFALPLVLIQTYFSLRIRTFAPPVALSMFFGVVTFLLSVQNVIPELNYLVASSKLASYINQATSVHLDIPLAIWLRLIGYSALLVVLFSYLQKKHLRNLLK</sequence>